<protein>
    <recommendedName>
        <fullName evidence="4">DUF3147 family protein</fullName>
    </recommendedName>
</protein>
<keyword evidence="1" id="KW-0812">Transmembrane</keyword>
<comment type="caution">
    <text evidence="2">The sequence shown here is derived from an EMBL/GenBank/DDBJ whole genome shotgun (WGS) entry which is preliminary data.</text>
</comment>
<feature type="transmembrane region" description="Helical" evidence="1">
    <location>
        <begin position="60"/>
        <end position="82"/>
    </location>
</feature>
<dbReference type="Proteomes" id="UP000614469">
    <property type="component" value="Unassembled WGS sequence"/>
</dbReference>
<feature type="transmembrane region" description="Helical" evidence="1">
    <location>
        <begin position="89"/>
        <end position="110"/>
    </location>
</feature>
<proteinExistence type="predicted"/>
<evidence type="ECO:0000256" key="1">
    <source>
        <dbReference type="SAM" id="Phobius"/>
    </source>
</evidence>
<evidence type="ECO:0000313" key="3">
    <source>
        <dbReference type="Proteomes" id="UP000614469"/>
    </source>
</evidence>
<keyword evidence="1" id="KW-0472">Membrane</keyword>
<organism evidence="2 3">
    <name type="scientific">Candidatus Desulfolinea nitratireducens</name>
    <dbReference type="NCBI Taxonomy" id="2841698"/>
    <lineage>
        <taxon>Bacteria</taxon>
        <taxon>Bacillati</taxon>
        <taxon>Chloroflexota</taxon>
        <taxon>Anaerolineae</taxon>
        <taxon>Anaerolineales</taxon>
        <taxon>Anaerolineales incertae sedis</taxon>
        <taxon>Candidatus Desulfolinea</taxon>
    </lineage>
</organism>
<gene>
    <name evidence="2" type="ORF">H8E29_17200</name>
</gene>
<keyword evidence="1" id="KW-1133">Transmembrane helix</keyword>
<evidence type="ECO:0000313" key="2">
    <source>
        <dbReference type="EMBL" id="MBC8336995.1"/>
    </source>
</evidence>
<accession>A0A8J6NL07</accession>
<dbReference type="AlphaFoldDB" id="A0A8J6NL07"/>
<reference evidence="2 3" key="1">
    <citation type="submission" date="2020-08" db="EMBL/GenBank/DDBJ databases">
        <title>Bridging the membrane lipid divide: bacteria of the FCB group superphylum have the potential to synthesize archaeal ether lipids.</title>
        <authorList>
            <person name="Villanueva L."/>
            <person name="Von Meijenfeldt F.A.B."/>
            <person name="Westbye A.B."/>
            <person name="Yadav S."/>
            <person name="Hopmans E.C."/>
            <person name="Dutilh B.E."/>
            <person name="Sinninghe Damste J.S."/>
        </authorList>
    </citation>
    <scope>NUCLEOTIDE SEQUENCE [LARGE SCALE GENOMIC DNA]</scope>
    <source>
        <strain evidence="2">NIOZ-UU36</strain>
    </source>
</reference>
<evidence type="ECO:0008006" key="4">
    <source>
        <dbReference type="Google" id="ProtNLM"/>
    </source>
</evidence>
<feature type="transmembrane region" description="Helical" evidence="1">
    <location>
        <begin position="29"/>
        <end position="48"/>
    </location>
</feature>
<name>A0A8J6NL07_9CHLR</name>
<dbReference type="EMBL" id="JACNJN010000219">
    <property type="protein sequence ID" value="MBC8336995.1"/>
    <property type="molecule type" value="Genomic_DNA"/>
</dbReference>
<feature type="transmembrane region" description="Helical" evidence="1">
    <location>
        <begin position="6"/>
        <end position="22"/>
    </location>
</feature>
<sequence>MKSQDILPVILSVVIIIIVAILEKQSKVIAAITATMPLTAALALWIVYTSASGDKTATSQFSLSMIFGFIPTFFFMVAAWIASRAGMKLSGILLSGYGVWAIGAVSVFLLRKTLGLG</sequence>